<proteinExistence type="predicted"/>
<evidence type="ECO:0000313" key="1">
    <source>
        <dbReference type="EMBL" id="MBA0698587.1"/>
    </source>
</evidence>
<dbReference type="EMBL" id="JABFAA010000013">
    <property type="protein sequence ID" value="MBA0698587.1"/>
    <property type="molecule type" value="Genomic_DNA"/>
</dbReference>
<keyword evidence="2" id="KW-1185">Reference proteome</keyword>
<protein>
    <submittedName>
        <fullName evidence="1">Uncharacterized protein</fullName>
    </submittedName>
</protein>
<dbReference type="AlphaFoldDB" id="A0A7J8YG81"/>
<name>A0A7J8YG81_GOSAI</name>
<dbReference type="PROSITE" id="PS51257">
    <property type="entry name" value="PROKAR_LIPOPROTEIN"/>
    <property type="match status" value="1"/>
</dbReference>
<accession>A0A7J8YG81</accession>
<dbReference type="Proteomes" id="UP000593577">
    <property type="component" value="Unassembled WGS sequence"/>
</dbReference>
<organism evidence="1 2">
    <name type="scientific">Gossypium aridum</name>
    <name type="common">American cotton</name>
    <name type="synonym">Erioxylum aridum</name>
    <dbReference type="NCBI Taxonomy" id="34290"/>
    <lineage>
        <taxon>Eukaryota</taxon>
        <taxon>Viridiplantae</taxon>
        <taxon>Streptophyta</taxon>
        <taxon>Embryophyta</taxon>
        <taxon>Tracheophyta</taxon>
        <taxon>Spermatophyta</taxon>
        <taxon>Magnoliopsida</taxon>
        <taxon>eudicotyledons</taxon>
        <taxon>Gunneridae</taxon>
        <taxon>Pentapetalae</taxon>
        <taxon>rosids</taxon>
        <taxon>malvids</taxon>
        <taxon>Malvales</taxon>
        <taxon>Malvaceae</taxon>
        <taxon>Malvoideae</taxon>
        <taxon>Gossypium</taxon>
    </lineage>
</organism>
<evidence type="ECO:0000313" key="2">
    <source>
        <dbReference type="Proteomes" id="UP000593577"/>
    </source>
</evidence>
<reference evidence="1 2" key="1">
    <citation type="journal article" date="2019" name="Genome Biol. Evol.">
        <title>Insights into the evolution of the New World diploid cottons (Gossypium, subgenus Houzingenia) based on genome sequencing.</title>
        <authorList>
            <person name="Grover C.E."/>
            <person name="Arick M.A. 2nd"/>
            <person name="Thrash A."/>
            <person name="Conover J.L."/>
            <person name="Sanders W.S."/>
            <person name="Peterson D.G."/>
            <person name="Frelichowski J.E."/>
            <person name="Scheffler J.A."/>
            <person name="Scheffler B.E."/>
            <person name="Wendel J.F."/>
        </authorList>
    </citation>
    <scope>NUCLEOTIDE SEQUENCE [LARGE SCALE GENOMIC DNA]</scope>
    <source>
        <strain evidence="1">185</strain>
        <tissue evidence="1">Leaf</tissue>
    </source>
</reference>
<gene>
    <name evidence="1" type="ORF">Goari_000293</name>
</gene>
<sequence length="37" mass="4214">MKLNLESFPQVMGLSSCLLEMLWAMVLTPHLLQVVLK</sequence>
<comment type="caution">
    <text evidence="1">The sequence shown here is derived from an EMBL/GenBank/DDBJ whole genome shotgun (WGS) entry which is preliminary data.</text>
</comment>